<organism evidence="2 3">
    <name type="scientific">Pichia kudriavzevii</name>
    <name type="common">Yeast</name>
    <name type="synonym">Issatchenkia orientalis</name>
    <dbReference type="NCBI Taxonomy" id="4909"/>
    <lineage>
        <taxon>Eukaryota</taxon>
        <taxon>Fungi</taxon>
        <taxon>Dikarya</taxon>
        <taxon>Ascomycota</taxon>
        <taxon>Saccharomycotina</taxon>
        <taxon>Pichiomycetes</taxon>
        <taxon>Pichiales</taxon>
        <taxon>Pichiaceae</taxon>
        <taxon>Pichia</taxon>
    </lineage>
</organism>
<sequence>MQFSTVLVTLASLAAVNAASNSTNGTTTSSVSTAGAPANAYGSVALGAVAAAAKMKHEA</sequence>
<reference evidence="2 3" key="1">
    <citation type="submission" date="2017-05" db="EMBL/GenBank/DDBJ databases">
        <title>The Genome Sequence of Candida krusei Ckrusei653.</title>
        <authorList>
            <person name="Cuomo C."/>
            <person name="Forche A."/>
            <person name="Young S."/>
            <person name="Abouelleil A."/>
            <person name="Cao P."/>
            <person name="Chapman S."/>
            <person name="Cusick C."/>
            <person name="Shea T."/>
            <person name="Nusbaum C."/>
            <person name="Birren B."/>
        </authorList>
    </citation>
    <scope>NUCLEOTIDE SEQUENCE [LARGE SCALE GENOMIC DNA]</scope>
    <source>
        <strain evidence="2 3">Ckrusei653</strain>
    </source>
</reference>
<protein>
    <submittedName>
        <fullName evidence="2">Uncharacterized protein</fullName>
    </submittedName>
</protein>
<accession>A0A1Z8JN94</accession>
<evidence type="ECO:0000313" key="2">
    <source>
        <dbReference type="EMBL" id="OUT22075.1"/>
    </source>
</evidence>
<feature type="signal peptide" evidence="1">
    <location>
        <begin position="1"/>
        <end position="18"/>
    </location>
</feature>
<dbReference type="EMBL" id="NHMM01000004">
    <property type="protein sequence ID" value="OUT22075.1"/>
    <property type="molecule type" value="Genomic_DNA"/>
</dbReference>
<dbReference type="Proteomes" id="UP000195871">
    <property type="component" value="Unassembled WGS sequence"/>
</dbReference>
<proteinExistence type="predicted"/>
<evidence type="ECO:0000313" key="3">
    <source>
        <dbReference type="Proteomes" id="UP000195871"/>
    </source>
</evidence>
<feature type="chain" id="PRO_5012328829" evidence="1">
    <location>
        <begin position="19"/>
        <end position="59"/>
    </location>
</feature>
<evidence type="ECO:0000256" key="1">
    <source>
        <dbReference type="SAM" id="SignalP"/>
    </source>
</evidence>
<comment type="caution">
    <text evidence="2">The sequence shown here is derived from an EMBL/GenBank/DDBJ whole genome shotgun (WGS) entry which is preliminary data.</text>
</comment>
<name>A0A1Z8JN94_PICKU</name>
<dbReference type="AlphaFoldDB" id="A0A1Z8JN94"/>
<gene>
    <name evidence="2" type="ORF">CAS74_003063</name>
</gene>
<keyword evidence="1" id="KW-0732">Signal</keyword>